<dbReference type="InterPro" id="IPR045099">
    <property type="entry name" value="PITH1-like"/>
</dbReference>
<dbReference type="GO" id="GO:0005737">
    <property type="term" value="C:cytoplasm"/>
    <property type="evidence" value="ECO:0007669"/>
    <property type="project" value="UniProtKB-ARBA"/>
</dbReference>
<reference evidence="3 4" key="1">
    <citation type="submission" date="2018-10" db="EMBL/GenBank/DDBJ databases">
        <authorList>
            <consortium name="Pathogen Informatics"/>
        </authorList>
    </citation>
    <scope>NUCLEOTIDE SEQUENCE [LARGE SCALE GENOMIC DNA]</scope>
</reference>
<dbReference type="GO" id="GO:0080090">
    <property type="term" value="P:regulation of primary metabolic process"/>
    <property type="evidence" value="ECO:0007669"/>
    <property type="project" value="UniProtKB-ARBA"/>
</dbReference>
<dbReference type="InterPro" id="IPR010400">
    <property type="entry name" value="PITH_dom"/>
</dbReference>
<reference evidence="5" key="2">
    <citation type="submission" date="2019-11" db="UniProtKB">
        <authorList>
            <consortium name="WormBaseParasite"/>
        </authorList>
    </citation>
    <scope>IDENTIFICATION</scope>
</reference>
<dbReference type="PANTHER" id="PTHR12175:SF1">
    <property type="entry name" value="PITH DOMAIN-CONTAINING PROTEIN 1"/>
    <property type="match status" value="1"/>
</dbReference>
<organism evidence="5">
    <name type="scientific">Mesocestoides corti</name>
    <name type="common">Flatworm</name>
    <dbReference type="NCBI Taxonomy" id="53468"/>
    <lineage>
        <taxon>Eukaryota</taxon>
        <taxon>Metazoa</taxon>
        <taxon>Spiralia</taxon>
        <taxon>Lophotrochozoa</taxon>
        <taxon>Platyhelminthes</taxon>
        <taxon>Cestoda</taxon>
        <taxon>Eucestoda</taxon>
        <taxon>Cyclophyllidea</taxon>
        <taxon>Mesocestoididae</taxon>
        <taxon>Mesocestoides</taxon>
    </lineage>
</organism>
<feature type="domain" description="PITH" evidence="2">
    <location>
        <begin position="12"/>
        <end position="184"/>
    </location>
</feature>
<accession>A0A0R3UFX3</accession>
<dbReference type="PANTHER" id="PTHR12175">
    <property type="entry name" value="AD039 HT014 THIOREDOXIN FAMILY TRP26"/>
    <property type="match status" value="1"/>
</dbReference>
<dbReference type="WBParaSite" id="MCU_001282-RB">
    <property type="protein sequence ID" value="MCU_001282-RB"/>
    <property type="gene ID" value="MCU_001282"/>
</dbReference>
<sequence>MCDHRGHCEHAHSYENLTESYSLYKFIDTPNLVCLNESVPDSGKQIFKPFEERKDATTFVESDDDEELLFNIPFTGSVKLKGIIIAGENGEAHPATVSIYKNRPFMTFADTEAESDQCLELHPDPLGEITYPLKSAKFGSVHHLSLYISKNFGAYHTRIHYIGLRGDFTEVRRQEVVITNYEITPNVADHKTDMLNKPSHYVE</sequence>
<dbReference type="OrthoDB" id="2635at2759"/>
<dbReference type="Gene3D" id="2.60.120.470">
    <property type="entry name" value="PITH domain"/>
    <property type="match status" value="1"/>
</dbReference>
<dbReference type="PROSITE" id="PS51532">
    <property type="entry name" value="PITH"/>
    <property type="match status" value="1"/>
</dbReference>
<dbReference type="FunFam" id="2.60.120.470:FF:000002">
    <property type="entry name" value="PITH domain-containing protein 1"/>
    <property type="match status" value="1"/>
</dbReference>
<dbReference type="GO" id="GO:0060255">
    <property type="term" value="P:regulation of macromolecule metabolic process"/>
    <property type="evidence" value="ECO:0007669"/>
    <property type="project" value="UniProtKB-ARBA"/>
</dbReference>
<evidence type="ECO:0000256" key="1">
    <source>
        <dbReference type="ARBA" id="ARBA00025788"/>
    </source>
</evidence>
<dbReference type="Pfam" id="PF06201">
    <property type="entry name" value="PITH"/>
    <property type="match status" value="1"/>
</dbReference>
<evidence type="ECO:0000259" key="2">
    <source>
        <dbReference type="PROSITE" id="PS51532"/>
    </source>
</evidence>
<dbReference type="InterPro" id="IPR037047">
    <property type="entry name" value="PITH_dom_sf"/>
</dbReference>
<keyword evidence="4" id="KW-1185">Reference proteome</keyword>
<protein>
    <submittedName>
        <fullName evidence="5">PITH domain-containing protein</fullName>
    </submittedName>
</protein>
<dbReference type="InterPro" id="IPR008979">
    <property type="entry name" value="Galactose-bd-like_sf"/>
</dbReference>
<dbReference type="GO" id="GO:0005634">
    <property type="term" value="C:nucleus"/>
    <property type="evidence" value="ECO:0007669"/>
    <property type="project" value="TreeGrafter"/>
</dbReference>
<gene>
    <name evidence="3" type="ORF">MCOS_LOCUS6063</name>
</gene>
<dbReference type="GO" id="GO:0045654">
    <property type="term" value="P:positive regulation of megakaryocyte differentiation"/>
    <property type="evidence" value="ECO:0007669"/>
    <property type="project" value="UniProtKB-ARBA"/>
</dbReference>
<dbReference type="STRING" id="53468.A0A0R3UFX3"/>
<comment type="similarity">
    <text evidence="1">Belongs to the PITHD1 family.</text>
</comment>
<dbReference type="AlphaFoldDB" id="A0A0R3UFX3"/>
<dbReference type="EMBL" id="UXSR01005232">
    <property type="protein sequence ID" value="VDD80060.1"/>
    <property type="molecule type" value="Genomic_DNA"/>
</dbReference>
<name>A0A0R3UFX3_MESCO</name>
<proteinExistence type="inferred from homology"/>
<dbReference type="Proteomes" id="UP000267029">
    <property type="component" value="Unassembled WGS sequence"/>
</dbReference>
<evidence type="ECO:0000313" key="3">
    <source>
        <dbReference type="EMBL" id="VDD80060.1"/>
    </source>
</evidence>
<evidence type="ECO:0000313" key="5">
    <source>
        <dbReference type="WBParaSite" id="MCU_001282-RB"/>
    </source>
</evidence>
<evidence type="ECO:0000313" key="4">
    <source>
        <dbReference type="Proteomes" id="UP000267029"/>
    </source>
</evidence>
<dbReference type="SUPFAM" id="SSF49785">
    <property type="entry name" value="Galactose-binding domain-like"/>
    <property type="match status" value="1"/>
</dbReference>